<proteinExistence type="predicted"/>
<organism evidence="1 2">
    <name type="scientific">Jeotgalibaca ciconiae</name>
    <dbReference type="NCBI Taxonomy" id="2496265"/>
    <lineage>
        <taxon>Bacteria</taxon>
        <taxon>Bacillati</taxon>
        <taxon>Bacillota</taxon>
        <taxon>Bacilli</taxon>
        <taxon>Lactobacillales</taxon>
        <taxon>Carnobacteriaceae</taxon>
        <taxon>Jeotgalibaca</taxon>
    </lineage>
</organism>
<accession>A0A3S9HCC1</accession>
<evidence type="ECO:0000313" key="1">
    <source>
        <dbReference type="EMBL" id="AZP05018.1"/>
    </source>
</evidence>
<dbReference type="AlphaFoldDB" id="A0A3S9HCC1"/>
<dbReference type="EMBL" id="CP034465">
    <property type="protein sequence ID" value="AZP05018.1"/>
    <property type="molecule type" value="Genomic_DNA"/>
</dbReference>
<reference evidence="2" key="1">
    <citation type="submission" date="2018-12" db="EMBL/GenBank/DDBJ databases">
        <title>Complete genome sequencing of Jeotgalibaca sp. H21T32.</title>
        <authorList>
            <person name="Bae J.-W."/>
            <person name="Lee S.-Y."/>
        </authorList>
    </citation>
    <scope>NUCLEOTIDE SEQUENCE [LARGE SCALE GENOMIC DNA]</scope>
    <source>
        <strain evidence="2">H21T32</strain>
    </source>
</reference>
<protein>
    <submittedName>
        <fullName evidence="1">Uncharacterized protein</fullName>
    </submittedName>
</protein>
<name>A0A3S9HCC1_9LACT</name>
<sequence>MRASLLIQGQISYFFIGQGGLVRFSYSRELYIFNETFKLDCETEHLYFQKIKMFDKEFSVEQLYSHEITTFRLETELEDRYYWILYFS</sequence>
<keyword evidence="2" id="KW-1185">Reference proteome</keyword>
<evidence type="ECO:0000313" key="2">
    <source>
        <dbReference type="Proteomes" id="UP000273326"/>
    </source>
</evidence>
<dbReference type="KEGG" id="jeh:EJN90_10435"/>
<dbReference type="Proteomes" id="UP000273326">
    <property type="component" value="Chromosome"/>
</dbReference>
<gene>
    <name evidence="1" type="ORF">EJN90_10435</name>
</gene>